<evidence type="ECO:0000313" key="5">
    <source>
        <dbReference type="Proteomes" id="UP000549394"/>
    </source>
</evidence>
<evidence type="ECO:0000313" key="4">
    <source>
        <dbReference type="EMBL" id="CAD5118305.1"/>
    </source>
</evidence>
<feature type="coiled-coil region" evidence="2">
    <location>
        <begin position="226"/>
        <end position="293"/>
    </location>
</feature>
<dbReference type="GO" id="GO:0006900">
    <property type="term" value="P:vesicle budding from membrane"/>
    <property type="evidence" value="ECO:0007669"/>
    <property type="project" value="TreeGrafter"/>
</dbReference>
<dbReference type="AlphaFoldDB" id="A0A7I8VPZ6"/>
<feature type="region of interest" description="Disordered" evidence="3">
    <location>
        <begin position="385"/>
        <end position="409"/>
    </location>
</feature>
<dbReference type="PANTHER" id="PTHR22761">
    <property type="entry name" value="CHARGED MULTIVESICULAR BODY PROTEIN"/>
    <property type="match status" value="1"/>
</dbReference>
<proteinExistence type="inferred from homology"/>
<evidence type="ECO:0000256" key="2">
    <source>
        <dbReference type="SAM" id="Coils"/>
    </source>
</evidence>
<accession>A0A7I8VPZ6</accession>
<gene>
    <name evidence="4" type="ORF">DGYR_LOCUS6701</name>
</gene>
<feature type="compositionally biased region" description="Basic and acidic residues" evidence="3">
    <location>
        <begin position="385"/>
        <end position="395"/>
    </location>
</feature>
<dbReference type="GO" id="GO:0009898">
    <property type="term" value="C:cytoplasmic side of plasma membrane"/>
    <property type="evidence" value="ECO:0007669"/>
    <property type="project" value="TreeGrafter"/>
</dbReference>
<dbReference type="EMBL" id="CAJFCJ010000008">
    <property type="protein sequence ID" value="CAD5118305.1"/>
    <property type="molecule type" value="Genomic_DNA"/>
</dbReference>
<comment type="similarity">
    <text evidence="1">Belongs to the SNF7 family.</text>
</comment>
<evidence type="ECO:0000256" key="3">
    <source>
        <dbReference type="SAM" id="MobiDB-lite"/>
    </source>
</evidence>
<comment type="caution">
    <text evidence="4">The sequence shown here is derived from an EMBL/GenBank/DDBJ whole genome shotgun (WGS) entry which is preliminary data.</text>
</comment>
<dbReference type="Pfam" id="PF03357">
    <property type="entry name" value="Snf7"/>
    <property type="match status" value="1"/>
</dbReference>
<dbReference type="GO" id="GO:0005771">
    <property type="term" value="C:multivesicular body"/>
    <property type="evidence" value="ECO:0007669"/>
    <property type="project" value="TreeGrafter"/>
</dbReference>
<dbReference type="InterPro" id="IPR005024">
    <property type="entry name" value="Snf7_fam"/>
</dbReference>
<keyword evidence="5" id="KW-1185">Reference proteome</keyword>
<name>A0A7I8VPZ6_9ANNE</name>
<dbReference type="Proteomes" id="UP000549394">
    <property type="component" value="Unassembled WGS sequence"/>
</dbReference>
<organism evidence="4 5">
    <name type="scientific">Dimorphilus gyrociliatus</name>
    <dbReference type="NCBI Taxonomy" id="2664684"/>
    <lineage>
        <taxon>Eukaryota</taxon>
        <taxon>Metazoa</taxon>
        <taxon>Spiralia</taxon>
        <taxon>Lophotrochozoa</taxon>
        <taxon>Annelida</taxon>
        <taxon>Polychaeta</taxon>
        <taxon>Polychaeta incertae sedis</taxon>
        <taxon>Dinophilidae</taxon>
        <taxon>Dimorphilus</taxon>
    </lineage>
</organism>
<evidence type="ECO:0000256" key="1">
    <source>
        <dbReference type="ARBA" id="ARBA00006190"/>
    </source>
</evidence>
<reference evidence="4 5" key="1">
    <citation type="submission" date="2020-08" db="EMBL/GenBank/DDBJ databases">
        <authorList>
            <person name="Hejnol A."/>
        </authorList>
    </citation>
    <scope>NUCLEOTIDE SEQUENCE [LARGE SCALE GENOMIC DNA]</scope>
</reference>
<keyword evidence="2" id="KW-0175">Coiled coil</keyword>
<dbReference type="GO" id="GO:0032511">
    <property type="term" value="P:late endosome to vacuole transport via multivesicular body sorting pathway"/>
    <property type="evidence" value="ECO:0007669"/>
    <property type="project" value="TreeGrafter"/>
</dbReference>
<protein>
    <submittedName>
        <fullName evidence="4">DgyrCDS7018</fullName>
    </submittedName>
</protein>
<dbReference type="GO" id="GO:0000815">
    <property type="term" value="C:ESCRT III complex"/>
    <property type="evidence" value="ECO:0007669"/>
    <property type="project" value="TreeGrafter"/>
</dbReference>
<dbReference type="Pfam" id="PF25880">
    <property type="entry name" value="WHD_CHMP7_1st"/>
    <property type="match status" value="1"/>
</dbReference>
<dbReference type="PANTHER" id="PTHR22761:SF21">
    <property type="entry name" value="CHARGED MULTIVESICULAR BODY PROTEIN 7"/>
    <property type="match status" value="1"/>
</dbReference>
<dbReference type="OrthoDB" id="10250120at2759"/>
<sequence>MANYLPPEWEDESRMNFLFAPFKRRSLNPESYDAKLKFWIKLIESHLSHHKNFKFQPKTLARQFLRKSLIPACLQDVIQHLYENQQVLTVQDFRRNCQRTGWIKWSWNMLVHKPVAWTFNKVWGTKKPEVDSEYVHLNLIESSSKELLTRYYSNRPNEGSNIVPWQDIILLMSDVCDDKSLELVILALQYQGHAIMIKDPQLGKFVKFAKEENERLFDFNPEELDKFRLEQMCNKLENAIRKKEDQMEECRTQAKIYLNQKQHTSAKQCLRRKKRLEASKIQLENQLDNFHVTLEKIAQSRNNAEVYEAMKSASSALKKNSLSVNQVDDVVDEINDAIDVQDDLNRSIVNVSHNDMIDQQELQDELDKILADENVCDIISDMPEVPKFEPAKPEMSKTGQKTHEMLIAS</sequence>